<protein>
    <submittedName>
        <fullName evidence="6">F420-dependent oxidoreductase</fullName>
    </submittedName>
</protein>
<dbReference type="InterPro" id="IPR011251">
    <property type="entry name" value="Luciferase-like_dom"/>
</dbReference>
<dbReference type="CDD" id="cd01097">
    <property type="entry name" value="Tetrahydromethanopterin_reductase"/>
    <property type="match status" value="1"/>
</dbReference>
<dbReference type="Pfam" id="PF00296">
    <property type="entry name" value="Bac_luciferase"/>
    <property type="match status" value="1"/>
</dbReference>
<keyword evidence="4" id="KW-0503">Monooxygenase</keyword>
<evidence type="ECO:0000259" key="5">
    <source>
        <dbReference type="Pfam" id="PF00296"/>
    </source>
</evidence>
<dbReference type="InterPro" id="IPR036661">
    <property type="entry name" value="Luciferase-like_sf"/>
</dbReference>
<evidence type="ECO:0000256" key="2">
    <source>
        <dbReference type="ARBA" id="ARBA00022643"/>
    </source>
</evidence>
<dbReference type="SUPFAM" id="SSF51679">
    <property type="entry name" value="Bacterial luciferase-like"/>
    <property type="match status" value="1"/>
</dbReference>
<dbReference type="InterPro" id="IPR022480">
    <property type="entry name" value="F420_MSMEG2906"/>
</dbReference>
<dbReference type="RefSeq" id="WP_167112466.1">
    <property type="nucleotide sequence ID" value="NZ_JAANOU010000001.1"/>
</dbReference>
<dbReference type="PANTHER" id="PTHR42847">
    <property type="entry name" value="ALKANESULFONATE MONOOXYGENASE"/>
    <property type="match status" value="1"/>
</dbReference>
<evidence type="ECO:0000256" key="3">
    <source>
        <dbReference type="ARBA" id="ARBA00023002"/>
    </source>
</evidence>
<dbReference type="PANTHER" id="PTHR42847:SF8">
    <property type="entry name" value="CONSERVED PROTEIN"/>
    <property type="match status" value="1"/>
</dbReference>
<keyword evidence="3" id="KW-0560">Oxidoreductase</keyword>
<reference evidence="6 7" key="1">
    <citation type="submission" date="2020-03" db="EMBL/GenBank/DDBJ databases">
        <title>Sequencing the genomes of 1000 actinobacteria strains.</title>
        <authorList>
            <person name="Klenk H.-P."/>
        </authorList>
    </citation>
    <scope>NUCLEOTIDE SEQUENCE [LARGE SCALE GENOMIC DNA]</scope>
    <source>
        <strain evidence="6 7">DSM 45668</strain>
    </source>
</reference>
<keyword evidence="2" id="KW-0288">FMN</keyword>
<feature type="domain" description="Luciferase-like" evidence="5">
    <location>
        <begin position="9"/>
        <end position="216"/>
    </location>
</feature>
<dbReference type="EMBL" id="JAANOU010000001">
    <property type="protein sequence ID" value="NIH79346.1"/>
    <property type="molecule type" value="Genomic_DNA"/>
</dbReference>
<dbReference type="NCBIfam" id="TIGR03856">
    <property type="entry name" value="F420_MSMEG_2906"/>
    <property type="match status" value="1"/>
</dbReference>
<accession>A0ABX0SQU8</accession>
<organism evidence="6 7">
    <name type="scientific">Amycolatopsis viridis</name>
    <dbReference type="NCBI Taxonomy" id="185678"/>
    <lineage>
        <taxon>Bacteria</taxon>
        <taxon>Bacillati</taxon>
        <taxon>Actinomycetota</taxon>
        <taxon>Actinomycetes</taxon>
        <taxon>Pseudonocardiales</taxon>
        <taxon>Pseudonocardiaceae</taxon>
        <taxon>Amycolatopsis</taxon>
    </lineage>
</organism>
<dbReference type="Gene3D" id="3.20.20.30">
    <property type="entry name" value="Luciferase-like domain"/>
    <property type="match status" value="1"/>
</dbReference>
<keyword evidence="1" id="KW-0285">Flavoprotein</keyword>
<evidence type="ECO:0000313" key="6">
    <source>
        <dbReference type="EMBL" id="NIH79346.1"/>
    </source>
</evidence>
<dbReference type="InterPro" id="IPR050172">
    <property type="entry name" value="SsuD_RutA_monooxygenase"/>
</dbReference>
<dbReference type="Proteomes" id="UP000754495">
    <property type="component" value="Unassembled WGS sequence"/>
</dbReference>
<evidence type="ECO:0000313" key="7">
    <source>
        <dbReference type="Proteomes" id="UP000754495"/>
    </source>
</evidence>
<gene>
    <name evidence="6" type="ORF">FHX46_001876</name>
</gene>
<sequence>MSDTTKPIRIGLQLQPQHADYQTIRDTASTAEDLGVDVLFNWDHFFPLTGDPDGLHFECWTMLAAWAEQTSRVEIGALVTCNSYRNPELLADMARTVDHISDGRLILGIGSGWFEKDYDEYGYEFGTAGGRLDNLAESLPRIESRLAKLNPAPTRDIPVLIGGGGEKKTLRLVAKHADIWHSFGDLETIERKTGILRQHCAEVGRDAAEIEISTAVQSEPDELGPKLRELGVSLFTVAASGPDYDLDLLKKWIAWRDEQNG</sequence>
<evidence type="ECO:0000256" key="1">
    <source>
        <dbReference type="ARBA" id="ARBA00022630"/>
    </source>
</evidence>
<keyword evidence="7" id="KW-1185">Reference proteome</keyword>
<proteinExistence type="predicted"/>
<comment type="caution">
    <text evidence="6">The sequence shown here is derived from an EMBL/GenBank/DDBJ whole genome shotgun (WGS) entry which is preliminary data.</text>
</comment>
<evidence type="ECO:0000256" key="4">
    <source>
        <dbReference type="ARBA" id="ARBA00023033"/>
    </source>
</evidence>
<name>A0ABX0SQU8_9PSEU</name>